<feature type="region of interest" description="Disordered" evidence="1">
    <location>
        <begin position="1"/>
        <end position="143"/>
    </location>
</feature>
<protein>
    <submittedName>
        <fullName evidence="2">Uncharacterized protein</fullName>
    </submittedName>
</protein>
<dbReference type="Proteomes" id="UP000219338">
    <property type="component" value="Unassembled WGS sequence"/>
</dbReference>
<proteinExistence type="predicted"/>
<dbReference type="EMBL" id="FUEG01000004">
    <property type="protein sequence ID" value="SJL02906.1"/>
    <property type="molecule type" value="Genomic_DNA"/>
</dbReference>
<name>A0A284R2I5_ARMOS</name>
<evidence type="ECO:0000256" key="1">
    <source>
        <dbReference type="SAM" id="MobiDB-lite"/>
    </source>
</evidence>
<feature type="compositionally biased region" description="Acidic residues" evidence="1">
    <location>
        <begin position="82"/>
        <end position="99"/>
    </location>
</feature>
<organism evidence="2 3">
    <name type="scientific">Armillaria ostoyae</name>
    <name type="common">Armillaria root rot fungus</name>
    <dbReference type="NCBI Taxonomy" id="47428"/>
    <lineage>
        <taxon>Eukaryota</taxon>
        <taxon>Fungi</taxon>
        <taxon>Dikarya</taxon>
        <taxon>Basidiomycota</taxon>
        <taxon>Agaricomycotina</taxon>
        <taxon>Agaricomycetes</taxon>
        <taxon>Agaricomycetidae</taxon>
        <taxon>Agaricales</taxon>
        <taxon>Marasmiineae</taxon>
        <taxon>Physalacriaceae</taxon>
        <taxon>Armillaria</taxon>
    </lineage>
</organism>
<gene>
    <name evidence="2" type="ORF">ARMOST_06247</name>
</gene>
<accession>A0A284R2I5</accession>
<reference evidence="3" key="1">
    <citation type="journal article" date="2017" name="Nat. Ecol. Evol.">
        <title>Genome expansion and lineage-specific genetic innovations in the forest pathogenic fungi Armillaria.</title>
        <authorList>
            <person name="Sipos G."/>
            <person name="Prasanna A.N."/>
            <person name="Walter M.C."/>
            <person name="O'Connor E."/>
            <person name="Balint B."/>
            <person name="Krizsan K."/>
            <person name="Kiss B."/>
            <person name="Hess J."/>
            <person name="Varga T."/>
            <person name="Slot J."/>
            <person name="Riley R."/>
            <person name="Boka B."/>
            <person name="Rigling D."/>
            <person name="Barry K."/>
            <person name="Lee J."/>
            <person name="Mihaltcheva S."/>
            <person name="LaButti K."/>
            <person name="Lipzen A."/>
            <person name="Waldron R."/>
            <person name="Moloney N.M."/>
            <person name="Sperisen C."/>
            <person name="Kredics L."/>
            <person name="Vagvoelgyi C."/>
            <person name="Patrignani A."/>
            <person name="Fitzpatrick D."/>
            <person name="Nagy I."/>
            <person name="Doyle S."/>
            <person name="Anderson J.B."/>
            <person name="Grigoriev I.V."/>
            <person name="Gueldener U."/>
            <person name="Muensterkoetter M."/>
            <person name="Nagy L.G."/>
        </authorList>
    </citation>
    <scope>NUCLEOTIDE SEQUENCE [LARGE SCALE GENOMIC DNA]</scope>
    <source>
        <strain evidence="3">C18/9</strain>
    </source>
</reference>
<feature type="compositionally biased region" description="Basic residues" evidence="1">
    <location>
        <begin position="30"/>
        <end position="41"/>
    </location>
</feature>
<feature type="compositionally biased region" description="Basic and acidic residues" evidence="1">
    <location>
        <begin position="123"/>
        <end position="141"/>
    </location>
</feature>
<dbReference type="OrthoDB" id="10570519at2759"/>
<evidence type="ECO:0000313" key="2">
    <source>
        <dbReference type="EMBL" id="SJL02906.1"/>
    </source>
</evidence>
<keyword evidence="3" id="KW-1185">Reference proteome</keyword>
<dbReference type="AlphaFoldDB" id="A0A284R2I5"/>
<evidence type="ECO:0000313" key="3">
    <source>
        <dbReference type="Proteomes" id="UP000219338"/>
    </source>
</evidence>
<sequence length="170" mass="19295">MKPAPLLASVKGKKVKMTTQPTPTLSSNKMRSKKPNKKPRNPVRITMPPLQQPVHRPNCPHKLVSSDDEDTIASHQQQQVSENEEENDSEAEETAENQDIDLQKLEKRKRSPTAHGIIESLAEDGKDDAKDDSDSKTKEPETPENFQFMHAYMHITTFLFPLIRCLCIHT</sequence>